<dbReference type="PANTHER" id="PTHR44858">
    <property type="entry name" value="TETRATRICOPEPTIDE REPEAT PROTEIN 6"/>
    <property type="match status" value="1"/>
</dbReference>
<dbReference type="InterPro" id="IPR011990">
    <property type="entry name" value="TPR-like_helical_dom_sf"/>
</dbReference>
<dbReference type="GeneID" id="102368162"/>
<dbReference type="InParanoid" id="A0A3Q0GCP9"/>
<feature type="repeat" description="TPR" evidence="3">
    <location>
        <begin position="1059"/>
        <end position="1092"/>
    </location>
</feature>
<keyword evidence="2 3" id="KW-0802">TPR repeat</keyword>
<feature type="repeat" description="TPR" evidence="3">
    <location>
        <begin position="1719"/>
        <end position="1752"/>
    </location>
</feature>
<evidence type="ECO:0000313" key="6">
    <source>
        <dbReference type="Proteomes" id="UP000189705"/>
    </source>
</evidence>
<evidence type="ECO:0000256" key="5">
    <source>
        <dbReference type="SAM" id="MobiDB-lite"/>
    </source>
</evidence>
<evidence type="ECO:0000256" key="3">
    <source>
        <dbReference type="PROSITE-ProRule" id="PRU00339"/>
    </source>
</evidence>
<feature type="repeat" description="TPR" evidence="3">
    <location>
        <begin position="1580"/>
        <end position="1613"/>
    </location>
</feature>
<feature type="compositionally biased region" description="Low complexity" evidence="5">
    <location>
        <begin position="290"/>
        <end position="301"/>
    </location>
</feature>
<feature type="compositionally biased region" description="Polar residues" evidence="5">
    <location>
        <begin position="36"/>
        <end position="49"/>
    </location>
</feature>
<gene>
    <name evidence="7" type="primary">TTC6</name>
</gene>
<keyword evidence="6" id="KW-1185">Reference proteome</keyword>
<evidence type="ECO:0000256" key="1">
    <source>
        <dbReference type="ARBA" id="ARBA00022737"/>
    </source>
</evidence>
<dbReference type="CTD" id="319089"/>
<dbReference type="InterPro" id="IPR050498">
    <property type="entry name" value="Ycf3"/>
</dbReference>
<feature type="compositionally biased region" description="Basic and acidic residues" evidence="5">
    <location>
        <begin position="992"/>
        <end position="1014"/>
    </location>
</feature>
<accession>A0A3Q0GCP9</accession>
<dbReference type="Pfam" id="PF13431">
    <property type="entry name" value="TPR_17"/>
    <property type="match status" value="1"/>
</dbReference>
<feature type="compositionally biased region" description="Basic and acidic residues" evidence="5">
    <location>
        <begin position="309"/>
        <end position="320"/>
    </location>
</feature>
<feature type="compositionally biased region" description="Polar residues" evidence="5">
    <location>
        <begin position="322"/>
        <end position="335"/>
    </location>
</feature>
<dbReference type="PROSITE" id="PS50005">
    <property type="entry name" value="TPR"/>
    <property type="match status" value="10"/>
</dbReference>
<proteinExistence type="predicted"/>
<dbReference type="InterPro" id="IPR019734">
    <property type="entry name" value="TPR_rpt"/>
</dbReference>
<feature type="repeat" description="TPR" evidence="3">
    <location>
        <begin position="1685"/>
        <end position="1718"/>
    </location>
</feature>
<feature type="compositionally biased region" description="Low complexity" evidence="5">
    <location>
        <begin position="242"/>
        <end position="255"/>
    </location>
</feature>
<dbReference type="SUPFAM" id="SSF48452">
    <property type="entry name" value="TPR-like"/>
    <property type="match status" value="2"/>
</dbReference>
<dbReference type="PANTHER" id="PTHR44858:SF1">
    <property type="entry name" value="UDP-N-ACETYLGLUCOSAMINE--PEPTIDE N-ACETYLGLUCOSAMINYLTRANSFERASE SPINDLY-RELATED"/>
    <property type="match status" value="1"/>
</dbReference>
<evidence type="ECO:0000313" key="7">
    <source>
        <dbReference type="RefSeq" id="XP_025057227.1"/>
    </source>
</evidence>
<sequence>MARNRKHLGLSYLEELNMIKESETLCKESRRDLPQFKQSLATAHTNAHTPPSLEDLTPDQSPQPECYPLQRSKSPHKLVMNTNKNIPNEFIGSSEVHGEVKLSCEVRGMKKQTRDLRMMTQRNKSPPIEDSTDKKQGSCCEKINMENSSTCTKTTSEKMPVIASLAGTAKQITLFKQPVPPQKPSYNRIILRPRSLTNKPPILLQKDKDTRKVKDRIATLKINLQTIKTNSTEELIRGSYVSRESSCTDSDSSKQASKKKKVIGKEDLQGGGKVLKENQQSLVSEMGRAPSSSQPSVGSVPELLEEATDTTRPDASKIYEKNFQQSKPEEPTSTPKLPVKVAARSIDEIIASLQSTFQSPSDQMIKELLESVLGENYNIKIEQASVEPQGKKSESQTNEEILPSIQQPTLIPVIKKELPAEESESQAKELLTDFKQVKQIKESSIETFPDQAPGTLCLPAQDLPCFPQSEGSKLKLFSSSVPLLSKPTLPLLNILEEVKNEQELQKAGSSSSLSLLETVSSDVLQVKGKAVIKTKPVEVQQKLPDHQLQHPLSWLSTWTPKIKEQHYPVMHHLCTASPSFSLPIDLQLASRVYHTFSRRGHDILFTEEEPHHEEEKLFYSKHIFFEEQSERRRICYEGIPVLELFQENQEGGIHVLPPHTSESLTEWQKKAEYYVEKPRLELLGEKVSFYPETLKTFWAPAPPKFSAPLSFMKEMLFPKYKSNVIEGVIIEDFSSDHPEEDGLKSEEDSDIDSYMTKTIVRRCHSLPDFFSTEESKINLIKRSVSAPEMADFKEKTKLKMSANFKTSMKEMKVMKQQISELKVETESEKSFPTKHLLNKNYDEPQLVLTEMPVEKQPSLTRQGDSENDIVLAERAREAGIKYIVFPKRKKSKRSKKIIDSTKLKAVIQLLNQPPKNLESSVSLGSLHSHRKYCIKVPPSVRYYRSPSLPHLLDFEKFAESKGGIPEETGVREWVKEIWYSWFDETFPPSRSPSEEKGVNIQTETKKPDSGEETKPNLEIELVDSIKPFLVEDEAVNIEDLEAEISRLTLLIVKEGNSSGFHYCRRGAINRKLGKLKSAMEDLEKAIRLEPLLLNAYWHRHLIYLFQAKIPAALDDLNYIIKWNKKSVDAYLSKAEIYRRQGNNALAIINYTLAEKCNPTDDDIYFRRAELLENANELLLAMEDYTKCFRCNPKRTDALMKHGIHSFEKSALTVAIEDFTTVIKEDPNNAQARLYRGRAYATQQQYKNATEDFSAAIHLDPLNWLAFYYRGCMLRKIDPKRALQDFSVSVLLNDTFENLSSFFHRGILYAEQSCWSLAICDFEDVLVLDKGFSLAYINIGLILLWHLDHYYEAIRQFSNAIEVDPTNMRPYVCRAQAYHKVHDVQLALKDINRAIHLYPNESYLRITRGQYLLELKRYDLASFSIHQVAEMGEVSFKITPVQQALVDSFCQNHSKAIKCLLEVTENKPEPSVFVLLGKIQMKAKKTKEALESFKAALKLLASSAKPLPNTFETAEIYYFMGLCYMEQVNFLQACEAFSIAVKVYSVYPDAFYQRGLCRMQLKQTKCIQDFNRALAINPAHFQAYLSRAAYYGSKGRYSKAILNCNEAIRIHPKSVRAYLYRGTLKYHNKTYKNSIEDLTKAVDLDKTCILAYFNRAICYHHIKDFRKALKDYGILLLSESSKETVLKVLVNRGLLYMELEDYSNALEDFKEVTLGSPDDSTIYQVIGMCYNRLQQFEEAVKSFTQVLKIDPFSVDAYVGRGNSYMEYGHEAGHIQAQKDFLKALHLNPKCINARICLGYNLQVLGKFQKAWNQFTVVIGIDPKSHTAYDGRALVCLQMGDAFAAFQDTNAALKLTTTAQLLTNRGVINQFMGDLTCAMKDYQQAISINPDYALAYFNAANIYFHNRQFSQAYCYYSKALQLDPRNEAAVLNRAITNTLLQNTDEAKEDFEKAVSLCPFSASVYFNRANLYNMLRQYELAEKDISTALSIQPNDALMYKLRADIRGKMGFSKEAIADYKQAISIQELVNDT</sequence>
<feature type="repeat" description="TPR" evidence="3">
    <location>
        <begin position="1229"/>
        <end position="1262"/>
    </location>
</feature>
<dbReference type="RefSeq" id="XP_025057227.1">
    <property type="nucleotide sequence ID" value="XM_025201442.1"/>
</dbReference>
<feature type="region of interest" description="Disordered" evidence="5">
    <location>
        <begin position="36"/>
        <end position="76"/>
    </location>
</feature>
<dbReference type="SUPFAM" id="SSF81901">
    <property type="entry name" value="HCP-like"/>
    <property type="match status" value="1"/>
</dbReference>
<feature type="repeat" description="TPR" evidence="3">
    <location>
        <begin position="1469"/>
        <end position="1502"/>
    </location>
</feature>
<feature type="region of interest" description="Disordered" evidence="5">
    <location>
        <begin position="240"/>
        <end position="336"/>
    </location>
</feature>
<dbReference type="Pfam" id="PF13181">
    <property type="entry name" value="TPR_8"/>
    <property type="match status" value="3"/>
</dbReference>
<reference evidence="7" key="1">
    <citation type="submission" date="2025-08" db="UniProtKB">
        <authorList>
            <consortium name="RefSeq"/>
        </authorList>
    </citation>
    <scope>IDENTIFICATION</scope>
</reference>
<evidence type="ECO:0000256" key="2">
    <source>
        <dbReference type="ARBA" id="ARBA00022803"/>
    </source>
</evidence>
<dbReference type="SMART" id="SM00028">
    <property type="entry name" value="TPR"/>
    <property type="match status" value="22"/>
</dbReference>
<protein>
    <submittedName>
        <fullName evidence="7">Tetratricopeptide repeat protein 6</fullName>
    </submittedName>
</protein>
<dbReference type="Gene3D" id="1.25.40.10">
    <property type="entry name" value="Tetratricopeptide repeat domain"/>
    <property type="match status" value="9"/>
</dbReference>
<feature type="repeat" description="TPR" evidence="3">
    <location>
        <begin position="1959"/>
        <end position="1992"/>
    </location>
</feature>
<keyword evidence="4" id="KW-0175">Coiled coil</keyword>
<dbReference type="Pfam" id="PF13432">
    <property type="entry name" value="TPR_16"/>
    <property type="match status" value="1"/>
</dbReference>
<dbReference type="Pfam" id="PF13414">
    <property type="entry name" value="TPR_11"/>
    <property type="match status" value="1"/>
</dbReference>
<feature type="repeat" description="TPR" evidence="3">
    <location>
        <begin position="1891"/>
        <end position="1924"/>
    </location>
</feature>
<feature type="repeat" description="TPR" evidence="3">
    <location>
        <begin position="1367"/>
        <end position="1400"/>
    </location>
</feature>
<feature type="coiled-coil region" evidence="4">
    <location>
        <begin position="1030"/>
        <end position="1085"/>
    </location>
</feature>
<dbReference type="KEGG" id="asn:102368162"/>
<dbReference type="Proteomes" id="UP000189705">
    <property type="component" value="Unplaced"/>
</dbReference>
<name>A0A3Q0GCP9_ALLSI</name>
<dbReference type="PROSITE" id="PS50293">
    <property type="entry name" value="TPR_REGION"/>
    <property type="match status" value="2"/>
</dbReference>
<keyword evidence="1" id="KW-0677">Repeat</keyword>
<feature type="repeat" description="TPR" evidence="3">
    <location>
        <begin position="1857"/>
        <end position="1890"/>
    </location>
</feature>
<dbReference type="STRING" id="38654.A0A3Q0GCP9"/>
<feature type="region of interest" description="Disordered" evidence="5">
    <location>
        <begin position="988"/>
        <end position="1014"/>
    </location>
</feature>
<organism evidence="6 7">
    <name type="scientific">Alligator sinensis</name>
    <name type="common">Chinese alligator</name>
    <dbReference type="NCBI Taxonomy" id="38654"/>
    <lineage>
        <taxon>Eukaryota</taxon>
        <taxon>Metazoa</taxon>
        <taxon>Chordata</taxon>
        <taxon>Craniata</taxon>
        <taxon>Vertebrata</taxon>
        <taxon>Euteleostomi</taxon>
        <taxon>Archelosauria</taxon>
        <taxon>Archosauria</taxon>
        <taxon>Crocodylia</taxon>
        <taxon>Alligatoridae</taxon>
        <taxon>Alligatorinae</taxon>
        <taxon>Alligator</taxon>
    </lineage>
</organism>
<evidence type="ECO:0000256" key="4">
    <source>
        <dbReference type="SAM" id="Coils"/>
    </source>
</evidence>